<dbReference type="InterPro" id="IPR018750">
    <property type="entry name" value="DUF2306_membrane"/>
</dbReference>
<evidence type="ECO:0000313" key="2">
    <source>
        <dbReference type="EMBL" id="GGY04910.1"/>
    </source>
</evidence>
<feature type="transmembrane region" description="Helical" evidence="1">
    <location>
        <begin position="99"/>
        <end position="117"/>
    </location>
</feature>
<accession>A0A918U7X1</accession>
<evidence type="ECO:0000256" key="1">
    <source>
        <dbReference type="SAM" id="Phobius"/>
    </source>
</evidence>
<feature type="transmembrane region" description="Helical" evidence="1">
    <location>
        <begin position="39"/>
        <end position="57"/>
    </location>
</feature>
<reference evidence="2" key="2">
    <citation type="submission" date="2020-09" db="EMBL/GenBank/DDBJ databases">
        <authorList>
            <person name="Sun Q."/>
            <person name="Kim S."/>
        </authorList>
    </citation>
    <scope>NUCLEOTIDE SEQUENCE</scope>
    <source>
        <strain evidence="2">KCTC 32182</strain>
    </source>
</reference>
<sequence>MTYLQLAYVHLATILPAMALGTGLLFLKKGTGGHRLAGRAYMALMAATSLITLAMPARVGPRIAGPFGFIHILSAVTLVAVAVAWRAARRRDIRLHRRIMVRLYIGAFVLAGGFTLMPGRLMHEWLFG</sequence>
<proteinExistence type="predicted"/>
<dbReference type="Proteomes" id="UP000645257">
    <property type="component" value="Unassembled WGS sequence"/>
</dbReference>
<feature type="transmembrane region" description="Helical" evidence="1">
    <location>
        <begin position="63"/>
        <end position="87"/>
    </location>
</feature>
<keyword evidence="1" id="KW-0812">Transmembrane</keyword>
<evidence type="ECO:0000313" key="3">
    <source>
        <dbReference type="Proteomes" id="UP000645257"/>
    </source>
</evidence>
<comment type="caution">
    <text evidence="2">The sequence shown here is derived from an EMBL/GenBank/DDBJ whole genome shotgun (WGS) entry which is preliminary data.</text>
</comment>
<reference evidence="2" key="1">
    <citation type="journal article" date="2014" name="Int. J. Syst. Evol. Microbiol.">
        <title>Complete genome sequence of Corynebacterium casei LMG S-19264T (=DSM 44701T), isolated from a smear-ripened cheese.</title>
        <authorList>
            <consortium name="US DOE Joint Genome Institute (JGI-PGF)"/>
            <person name="Walter F."/>
            <person name="Albersmeier A."/>
            <person name="Kalinowski J."/>
            <person name="Ruckert C."/>
        </authorList>
    </citation>
    <scope>NUCLEOTIDE SEQUENCE</scope>
    <source>
        <strain evidence="2">KCTC 32182</strain>
    </source>
</reference>
<keyword evidence="1" id="KW-0472">Membrane</keyword>
<dbReference type="AlphaFoldDB" id="A0A918U7X1"/>
<dbReference type="Pfam" id="PF10067">
    <property type="entry name" value="DUF2306"/>
    <property type="match status" value="1"/>
</dbReference>
<evidence type="ECO:0008006" key="4">
    <source>
        <dbReference type="Google" id="ProtNLM"/>
    </source>
</evidence>
<keyword evidence="3" id="KW-1185">Reference proteome</keyword>
<protein>
    <recommendedName>
        <fullName evidence="4">DUF2306 domain-containing protein</fullName>
    </recommendedName>
</protein>
<organism evidence="2 3">
    <name type="scientific">Paludibacterium paludis</name>
    <dbReference type="NCBI Taxonomy" id="1225769"/>
    <lineage>
        <taxon>Bacteria</taxon>
        <taxon>Pseudomonadati</taxon>
        <taxon>Pseudomonadota</taxon>
        <taxon>Betaproteobacteria</taxon>
        <taxon>Neisseriales</taxon>
        <taxon>Chromobacteriaceae</taxon>
        <taxon>Paludibacterium</taxon>
    </lineage>
</organism>
<dbReference type="RefSeq" id="WP_189530635.1">
    <property type="nucleotide sequence ID" value="NZ_BMYX01000001.1"/>
</dbReference>
<gene>
    <name evidence="2" type="ORF">GCM10011289_04320</name>
</gene>
<name>A0A918U7X1_9NEIS</name>
<keyword evidence="1" id="KW-1133">Transmembrane helix</keyword>
<dbReference type="EMBL" id="BMYX01000001">
    <property type="protein sequence ID" value="GGY04910.1"/>
    <property type="molecule type" value="Genomic_DNA"/>
</dbReference>
<feature type="transmembrane region" description="Helical" evidence="1">
    <location>
        <begin position="6"/>
        <end position="27"/>
    </location>
</feature>